<proteinExistence type="inferred from homology"/>
<sequence>MANSAQARKRARQAEVHRLRNASQRSAMRTSIKALRRAIAAGDKEQAVAAFQAAVPALDRMARKGIIHKNTAARGKSRLNNAVRAM</sequence>
<organism evidence="10 11">
    <name type="scientific">Methylophaga thiooxydans</name>
    <dbReference type="NCBI Taxonomy" id="392484"/>
    <lineage>
        <taxon>Bacteria</taxon>
        <taxon>Pseudomonadati</taxon>
        <taxon>Pseudomonadota</taxon>
        <taxon>Gammaproteobacteria</taxon>
        <taxon>Thiotrichales</taxon>
        <taxon>Piscirickettsiaceae</taxon>
        <taxon>Methylophaga</taxon>
    </lineage>
</organism>
<evidence type="ECO:0000256" key="4">
    <source>
        <dbReference type="ARBA" id="ARBA00022884"/>
    </source>
</evidence>
<dbReference type="RefSeq" id="WP_008290907.1">
    <property type="nucleotide sequence ID" value="NZ_JADFAB010000064.1"/>
</dbReference>
<dbReference type="PANTHER" id="PTHR33398:SF1">
    <property type="entry name" value="SMALL RIBOSOMAL SUBUNIT PROTEIN BS20C"/>
    <property type="match status" value="1"/>
</dbReference>
<evidence type="ECO:0000256" key="7">
    <source>
        <dbReference type="ARBA" id="ARBA00035136"/>
    </source>
</evidence>
<evidence type="ECO:0000256" key="1">
    <source>
        <dbReference type="ARBA" id="ARBA00003134"/>
    </source>
</evidence>
<keyword evidence="5 8" id="KW-0689">Ribosomal protein</keyword>
<evidence type="ECO:0000313" key="10">
    <source>
        <dbReference type="EMBL" id="KGM08058.1"/>
    </source>
</evidence>
<dbReference type="FunFam" id="1.20.58.110:FF:000001">
    <property type="entry name" value="30S ribosomal protein S20"/>
    <property type="match status" value="1"/>
</dbReference>
<name>A0A0A0BHQ0_9GAMM</name>
<dbReference type="InterPro" id="IPR036510">
    <property type="entry name" value="Ribosomal_bS20_sf"/>
</dbReference>
<comment type="caution">
    <text evidence="10">The sequence shown here is derived from an EMBL/GenBank/DDBJ whole genome shotgun (WGS) entry which is preliminary data.</text>
</comment>
<dbReference type="GO" id="GO:0006412">
    <property type="term" value="P:translation"/>
    <property type="evidence" value="ECO:0007669"/>
    <property type="project" value="UniProtKB-UniRule"/>
</dbReference>
<dbReference type="EMBL" id="JRQD01000001">
    <property type="protein sequence ID" value="KGM08058.1"/>
    <property type="molecule type" value="Genomic_DNA"/>
</dbReference>
<dbReference type="GO" id="GO:0005829">
    <property type="term" value="C:cytosol"/>
    <property type="evidence" value="ECO:0007669"/>
    <property type="project" value="TreeGrafter"/>
</dbReference>
<comment type="function">
    <text evidence="1 8">Binds directly to 16S ribosomal RNA.</text>
</comment>
<dbReference type="SUPFAM" id="SSF46992">
    <property type="entry name" value="Ribosomal protein S20"/>
    <property type="match status" value="1"/>
</dbReference>
<dbReference type="GO" id="GO:0003735">
    <property type="term" value="F:structural constituent of ribosome"/>
    <property type="evidence" value="ECO:0007669"/>
    <property type="project" value="InterPro"/>
</dbReference>
<dbReference type="PANTHER" id="PTHR33398">
    <property type="entry name" value="30S RIBOSOMAL PROTEIN S20"/>
    <property type="match status" value="1"/>
</dbReference>
<evidence type="ECO:0000256" key="2">
    <source>
        <dbReference type="ARBA" id="ARBA00007634"/>
    </source>
</evidence>
<dbReference type="Proteomes" id="UP000029999">
    <property type="component" value="Unassembled WGS sequence"/>
</dbReference>
<protein>
    <recommendedName>
        <fullName evidence="7 8">Small ribosomal subunit protein bS20</fullName>
    </recommendedName>
</protein>
<dbReference type="GO" id="GO:0015935">
    <property type="term" value="C:small ribosomal subunit"/>
    <property type="evidence" value="ECO:0007669"/>
    <property type="project" value="TreeGrafter"/>
</dbReference>
<keyword evidence="6 8" id="KW-0687">Ribonucleoprotein</keyword>
<dbReference type="NCBIfam" id="TIGR00029">
    <property type="entry name" value="S20"/>
    <property type="match status" value="1"/>
</dbReference>
<keyword evidence="3 8" id="KW-0699">rRNA-binding</keyword>
<evidence type="ECO:0000256" key="3">
    <source>
        <dbReference type="ARBA" id="ARBA00022730"/>
    </source>
</evidence>
<dbReference type="STRING" id="392484.LP43_0481"/>
<evidence type="ECO:0000256" key="6">
    <source>
        <dbReference type="ARBA" id="ARBA00023274"/>
    </source>
</evidence>
<feature type="region of interest" description="Disordered" evidence="9">
    <location>
        <begin position="1"/>
        <end position="28"/>
    </location>
</feature>
<keyword evidence="4 8" id="KW-0694">RNA-binding</keyword>
<dbReference type="Gene3D" id="1.20.58.110">
    <property type="entry name" value="Ribosomal protein S20"/>
    <property type="match status" value="1"/>
</dbReference>
<accession>A0A0A0BHQ0</accession>
<dbReference type="HAMAP" id="MF_00500">
    <property type="entry name" value="Ribosomal_bS20"/>
    <property type="match status" value="1"/>
</dbReference>
<evidence type="ECO:0000313" key="11">
    <source>
        <dbReference type="Proteomes" id="UP000029999"/>
    </source>
</evidence>
<dbReference type="InterPro" id="IPR002583">
    <property type="entry name" value="Ribosomal_bS20"/>
</dbReference>
<evidence type="ECO:0000256" key="9">
    <source>
        <dbReference type="SAM" id="MobiDB-lite"/>
    </source>
</evidence>
<reference evidence="10 11" key="1">
    <citation type="submission" date="2014-09" db="EMBL/GenBank/DDBJ databases">
        <authorList>
            <person name="Grob C."/>
            <person name="Taubert M."/>
            <person name="Howat A.M."/>
            <person name="Burns O.J."/>
            <person name="Dixon J.L."/>
            <person name="Chen Y."/>
            <person name="Murrell J.C."/>
        </authorList>
    </citation>
    <scope>NUCLEOTIDE SEQUENCE [LARGE SCALE GENOMIC DNA]</scope>
    <source>
        <strain evidence="10">L4</strain>
    </source>
</reference>
<evidence type="ECO:0000256" key="8">
    <source>
        <dbReference type="HAMAP-Rule" id="MF_00500"/>
    </source>
</evidence>
<dbReference type="Pfam" id="PF01649">
    <property type="entry name" value="Ribosomal_S20p"/>
    <property type="match status" value="1"/>
</dbReference>
<dbReference type="AlphaFoldDB" id="A0A0A0BHQ0"/>
<comment type="similarity">
    <text evidence="2 8">Belongs to the bacterial ribosomal protein bS20 family.</text>
</comment>
<evidence type="ECO:0000256" key="5">
    <source>
        <dbReference type="ARBA" id="ARBA00022980"/>
    </source>
</evidence>
<dbReference type="GO" id="GO:0070181">
    <property type="term" value="F:small ribosomal subunit rRNA binding"/>
    <property type="evidence" value="ECO:0007669"/>
    <property type="project" value="TreeGrafter"/>
</dbReference>
<gene>
    <name evidence="8" type="primary">rpsT</name>
    <name evidence="10" type="ORF">LP43_0481</name>
</gene>